<dbReference type="EMBL" id="CAJVPI010000798">
    <property type="protein sequence ID" value="CAG8573106.1"/>
    <property type="molecule type" value="Genomic_DNA"/>
</dbReference>
<name>A0A9N9BQW8_9GLOM</name>
<dbReference type="InterPro" id="IPR008709">
    <property type="entry name" value="Neurochondrin"/>
</dbReference>
<accession>A0A9N9BQW8</accession>
<dbReference type="SUPFAM" id="SSF48371">
    <property type="entry name" value="ARM repeat"/>
    <property type="match status" value="1"/>
</dbReference>
<dbReference type="InterPro" id="IPR016024">
    <property type="entry name" value="ARM-type_fold"/>
</dbReference>
<evidence type="ECO:0000313" key="2">
    <source>
        <dbReference type="Proteomes" id="UP000789739"/>
    </source>
</evidence>
<proteinExistence type="predicted"/>
<evidence type="ECO:0000313" key="1">
    <source>
        <dbReference type="EMBL" id="CAG8573106.1"/>
    </source>
</evidence>
<protein>
    <submittedName>
        <fullName evidence="1">3856_t:CDS:1</fullName>
    </submittedName>
</protein>
<gene>
    <name evidence="1" type="ORF">PBRASI_LOCUS6209</name>
</gene>
<dbReference type="Pfam" id="PF05536">
    <property type="entry name" value="Neurochondrin"/>
    <property type="match status" value="1"/>
</dbReference>
<sequence length="454" mass="52113">MEQLTAADLPRILDLLAPSSTDSQKFVALTLLPRLLEPNKETMMMVFEAMDFNFIERLLRTKSSNPDMQDETLKSIAVNILSCFCMHDDLLEKKQLINRIPSLAKSVGISEEMSQDIFKIFVKLSSVEKGLVQLIDGEVINAILNTLKTSKDGKRLAFQAVNCIGMRELAHLATNTNSDLISSCGLFNEILPELSLLFRTHQDQLKFDLLNMFVDMFSYFDDKLTRELRKDTIKFQQWIENIRQGLRDILSSHLGPEQRDQSLILTSLLLHHFDAEWLFSPPSAKLSSDKRPDEQIRNEAKFAILVIQLACIEIRLMLDGLAERQRNKADNHDPRLEKMLPTCYTILETSIEYLANIGQLLEEEAESNEDVSLSLPIDPELLLKLKNILTETFRAIMDYLVDVKTELMSVEEAYQDPRIIATIRVLSRYLSEEATMEKEVREVMPFLMDMAAYR</sequence>
<organism evidence="1 2">
    <name type="scientific">Paraglomus brasilianum</name>
    <dbReference type="NCBI Taxonomy" id="144538"/>
    <lineage>
        <taxon>Eukaryota</taxon>
        <taxon>Fungi</taxon>
        <taxon>Fungi incertae sedis</taxon>
        <taxon>Mucoromycota</taxon>
        <taxon>Glomeromycotina</taxon>
        <taxon>Glomeromycetes</taxon>
        <taxon>Paraglomerales</taxon>
        <taxon>Paraglomeraceae</taxon>
        <taxon>Paraglomus</taxon>
    </lineage>
</organism>
<keyword evidence="2" id="KW-1185">Reference proteome</keyword>
<dbReference type="OrthoDB" id="8962942at2759"/>
<comment type="caution">
    <text evidence="1">The sequence shown here is derived from an EMBL/GenBank/DDBJ whole genome shotgun (WGS) entry which is preliminary data.</text>
</comment>
<dbReference type="PANTHER" id="PTHR13109:SF7">
    <property type="entry name" value="NEUROCHONDRIN"/>
    <property type="match status" value="1"/>
</dbReference>
<dbReference type="AlphaFoldDB" id="A0A9N9BQW8"/>
<reference evidence="1" key="1">
    <citation type="submission" date="2021-06" db="EMBL/GenBank/DDBJ databases">
        <authorList>
            <person name="Kallberg Y."/>
            <person name="Tangrot J."/>
            <person name="Rosling A."/>
        </authorList>
    </citation>
    <scope>NUCLEOTIDE SEQUENCE</scope>
    <source>
        <strain evidence="1">BR232B</strain>
    </source>
</reference>
<dbReference type="PANTHER" id="PTHR13109">
    <property type="entry name" value="NEUROCHONDRIN"/>
    <property type="match status" value="1"/>
</dbReference>
<dbReference type="Proteomes" id="UP000789739">
    <property type="component" value="Unassembled WGS sequence"/>
</dbReference>